<dbReference type="PANTHER" id="PTHR33211:SF107">
    <property type="entry name" value="NON-SPECIFIC SERINE_THREONINE PROTEIN KINASE"/>
    <property type="match status" value="1"/>
</dbReference>
<gene>
    <name evidence="1" type="ORF">BDEG_25789</name>
</gene>
<dbReference type="Proteomes" id="UP000077115">
    <property type="component" value="Unassembled WGS sequence"/>
</dbReference>
<protein>
    <submittedName>
        <fullName evidence="1">Uncharacterized protein</fullName>
    </submittedName>
</protein>
<evidence type="ECO:0000313" key="2">
    <source>
        <dbReference type="Proteomes" id="UP000077115"/>
    </source>
</evidence>
<reference evidence="1 2" key="2">
    <citation type="submission" date="2016-05" db="EMBL/GenBank/DDBJ databases">
        <title>Lineage-specific infection strategies underlie the spectrum of fungal disease in amphibians.</title>
        <authorList>
            <person name="Cuomo C.A."/>
            <person name="Farrer R.A."/>
            <person name="James T."/>
            <person name="Longcore J."/>
            <person name="Birren B."/>
        </authorList>
    </citation>
    <scope>NUCLEOTIDE SEQUENCE [LARGE SCALE GENOMIC DNA]</scope>
    <source>
        <strain evidence="1 2">JEL423</strain>
    </source>
</reference>
<evidence type="ECO:0000313" key="1">
    <source>
        <dbReference type="EMBL" id="OAJ42324.1"/>
    </source>
</evidence>
<dbReference type="OrthoDB" id="2119889at2759"/>
<dbReference type="EMBL" id="DS022307">
    <property type="protein sequence ID" value="OAJ42324.1"/>
    <property type="molecule type" value="Genomic_DNA"/>
</dbReference>
<organism evidence="1 2">
    <name type="scientific">Batrachochytrium dendrobatidis (strain JEL423)</name>
    <dbReference type="NCBI Taxonomy" id="403673"/>
    <lineage>
        <taxon>Eukaryota</taxon>
        <taxon>Fungi</taxon>
        <taxon>Fungi incertae sedis</taxon>
        <taxon>Chytridiomycota</taxon>
        <taxon>Chytridiomycota incertae sedis</taxon>
        <taxon>Chytridiomycetes</taxon>
        <taxon>Rhizophydiales</taxon>
        <taxon>Rhizophydiales incertae sedis</taxon>
        <taxon>Batrachochytrium</taxon>
    </lineage>
</organism>
<dbReference type="VEuPathDB" id="FungiDB:BDEG_25789"/>
<dbReference type="AlphaFoldDB" id="A0A177WRM8"/>
<dbReference type="PANTHER" id="PTHR33211">
    <property type="entry name" value="EXPRESSED PROTEIN"/>
    <property type="match status" value="1"/>
</dbReference>
<proteinExistence type="predicted"/>
<sequence>MLNLPCSNPRSKYINNLLTDTIYLDPRNNHIYQVVEKRVNNSLLKVAYNYVGNEEAVVLDDVPDSMFRLENPIEVNPSKLLKGKILSLENNASLLCGIDINHYKRIKEMISDSCYETNDTIYSLHYGLIVLFKKHYPTCDNAKVNLEMMGYRIFANIKMLPRVIEKQQSLQEKLYRIVMSGDDSNSDDVKEIIICISAKDLDQEANTLCQFVWYRWSSVLYRPRNCYHLLFNGFLKELIVERSCGSKLRTISFSLTFLGACHTDKMRKVYFVLRAFIIKSKCDVNFILTV</sequence>
<reference evidence="1 2" key="1">
    <citation type="submission" date="2006-10" db="EMBL/GenBank/DDBJ databases">
        <title>The Genome Sequence of Batrachochytrium dendrobatidis JEL423.</title>
        <authorList>
            <consortium name="The Broad Institute Genome Sequencing Platform"/>
            <person name="Birren B."/>
            <person name="Lander E."/>
            <person name="Galagan J."/>
            <person name="Cuomo C."/>
            <person name="Devon K."/>
            <person name="Jaffe D."/>
            <person name="Butler J."/>
            <person name="Alvarez P."/>
            <person name="Gnerre S."/>
            <person name="Grabherr M."/>
            <person name="Kleber M."/>
            <person name="Mauceli E."/>
            <person name="Brockman W."/>
            <person name="Young S."/>
            <person name="LaButti K."/>
            <person name="Sykes S."/>
            <person name="DeCaprio D."/>
            <person name="Crawford M."/>
            <person name="Koehrsen M."/>
            <person name="Engels R."/>
            <person name="Montgomery P."/>
            <person name="Pearson M."/>
            <person name="Howarth C."/>
            <person name="Larson L."/>
            <person name="White J."/>
            <person name="O'Leary S."/>
            <person name="Kodira C."/>
            <person name="Zeng Q."/>
            <person name="Yandava C."/>
            <person name="Alvarado L."/>
            <person name="Longcore J."/>
            <person name="James T."/>
        </authorList>
    </citation>
    <scope>NUCLEOTIDE SEQUENCE [LARGE SCALE GENOMIC DNA]</scope>
    <source>
        <strain evidence="1 2">JEL423</strain>
    </source>
</reference>
<name>A0A177WRM8_BATDL</name>
<accession>A0A177WRM8</accession>